<dbReference type="SUPFAM" id="SSF141371">
    <property type="entry name" value="PilZ domain-like"/>
    <property type="match status" value="1"/>
</dbReference>
<name>A0A1I1KM46_9CLOT</name>
<feature type="domain" description="Type III secretion system flagellar brake protein YcgR PilZN" evidence="2">
    <location>
        <begin position="7"/>
        <end position="88"/>
    </location>
</feature>
<dbReference type="STRING" id="119641.SAMN05421842_10665"/>
<evidence type="ECO:0000313" key="3">
    <source>
        <dbReference type="EMBL" id="SFC61645.1"/>
    </source>
</evidence>
<keyword evidence="4" id="KW-1185">Reference proteome</keyword>
<reference evidence="3 4" key="1">
    <citation type="submission" date="2016-10" db="EMBL/GenBank/DDBJ databases">
        <authorList>
            <person name="de Groot N.N."/>
        </authorList>
    </citation>
    <scope>NUCLEOTIDE SEQUENCE [LARGE SCALE GENOMIC DNA]</scope>
    <source>
        <strain evidence="3 4">DSM 12992</strain>
    </source>
</reference>
<dbReference type="InterPro" id="IPR009926">
    <property type="entry name" value="T3SS_YcgR_PilZN"/>
</dbReference>
<dbReference type="GO" id="GO:0035438">
    <property type="term" value="F:cyclic-di-GMP binding"/>
    <property type="evidence" value="ECO:0007669"/>
    <property type="project" value="InterPro"/>
</dbReference>
<dbReference type="Proteomes" id="UP000199263">
    <property type="component" value="Unassembled WGS sequence"/>
</dbReference>
<dbReference type="Pfam" id="PF07238">
    <property type="entry name" value="PilZ"/>
    <property type="match status" value="1"/>
</dbReference>
<organism evidence="3 4">
    <name type="scientific">Clostridium uliginosum</name>
    <dbReference type="NCBI Taxonomy" id="119641"/>
    <lineage>
        <taxon>Bacteria</taxon>
        <taxon>Bacillati</taxon>
        <taxon>Bacillota</taxon>
        <taxon>Clostridia</taxon>
        <taxon>Eubacteriales</taxon>
        <taxon>Clostridiaceae</taxon>
        <taxon>Clostridium</taxon>
    </lineage>
</organism>
<feature type="domain" description="PilZ" evidence="1">
    <location>
        <begin position="95"/>
        <end position="203"/>
    </location>
</feature>
<evidence type="ECO:0000259" key="2">
    <source>
        <dbReference type="Pfam" id="PF12945"/>
    </source>
</evidence>
<keyword evidence="3" id="KW-0966">Cell projection</keyword>
<evidence type="ECO:0000313" key="4">
    <source>
        <dbReference type="Proteomes" id="UP000199263"/>
    </source>
</evidence>
<evidence type="ECO:0000259" key="1">
    <source>
        <dbReference type="Pfam" id="PF07238"/>
    </source>
</evidence>
<dbReference type="AlphaFoldDB" id="A0A1I1KM46"/>
<dbReference type="OrthoDB" id="3493at2"/>
<gene>
    <name evidence="3" type="ORF">SAMN05421842_10665</name>
</gene>
<dbReference type="Gene3D" id="2.40.10.220">
    <property type="entry name" value="predicted glycosyltransferase like domains"/>
    <property type="match status" value="1"/>
</dbReference>
<protein>
    <submittedName>
        <fullName evidence="3">C-di-GMP-binding flagellar brake protein YcgR, contains PilZNR and PilZ domains</fullName>
    </submittedName>
</protein>
<keyword evidence="3" id="KW-0969">Cilium</keyword>
<dbReference type="EMBL" id="FOMG01000006">
    <property type="protein sequence ID" value="SFC61645.1"/>
    <property type="molecule type" value="Genomic_DNA"/>
</dbReference>
<dbReference type="InterPro" id="IPR009875">
    <property type="entry name" value="PilZ_domain"/>
</dbReference>
<sequence length="213" mass="25113">MQKFELKVNDRIEVLIQEKAYKSIVQDIGEDFININLPVNNGEYLTLRINDKIEINSYIKGGNCFNFYCNVIERGRENNIIYYKLCKPYSIAEIQRRDFVRVDLLSAIKYKNITGITKEKIELIPYNKALMVDLSGGGIRFKTKEKLKNDDLILIELVLNEQVNYLKSQVIRSENSLDNEYICGVKFLEISDNKREKIIKEIFRIMRRQRETL</sequence>
<proteinExistence type="predicted"/>
<dbReference type="RefSeq" id="WP_090089552.1">
    <property type="nucleotide sequence ID" value="NZ_FOMG01000006.1"/>
</dbReference>
<keyword evidence="3" id="KW-0282">Flagellum</keyword>
<dbReference type="Pfam" id="PF12945">
    <property type="entry name" value="PilZNR"/>
    <property type="match status" value="1"/>
</dbReference>
<accession>A0A1I1KM46</accession>